<dbReference type="RefSeq" id="WP_167228925.1">
    <property type="nucleotide sequence ID" value="NZ_VUYU01000020.1"/>
</dbReference>
<dbReference type="SMART" id="SM00089">
    <property type="entry name" value="PKD"/>
    <property type="match status" value="2"/>
</dbReference>
<dbReference type="InterPro" id="IPR029865">
    <property type="entry name" value="KIAA0319-like"/>
</dbReference>
<dbReference type="PANTHER" id="PTHR46182">
    <property type="entry name" value="FI19480P1"/>
    <property type="match status" value="1"/>
</dbReference>
<feature type="domain" description="PKD/Chitinase" evidence="2">
    <location>
        <begin position="166"/>
        <end position="256"/>
    </location>
</feature>
<feature type="domain" description="PKD/Chitinase" evidence="2">
    <location>
        <begin position="265"/>
        <end position="355"/>
    </location>
</feature>
<feature type="chain" id="PRO_5046560802" evidence="1">
    <location>
        <begin position="30"/>
        <end position="443"/>
    </location>
</feature>
<evidence type="ECO:0000313" key="4">
    <source>
        <dbReference type="Proteomes" id="UP000785613"/>
    </source>
</evidence>
<keyword evidence="1" id="KW-0732">Signal</keyword>
<dbReference type="InterPro" id="IPR035986">
    <property type="entry name" value="PKD_dom_sf"/>
</dbReference>
<evidence type="ECO:0000259" key="2">
    <source>
        <dbReference type="SMART" id="SM00089"/>
    </source>
</evidence>
<dbReference type="InterPro" id="IPR022409">
    <property type="entry name" value="PKD/Chitinase_dom"/>
</dbReference>
<dbReference type="Gene3D" id="2.60.40.10">
    <property type="entry name" value="Immunoglobulins"/>
    <property type="match status" value="3"/>
</dbReference>
<dbReference type="PROSITE" id="PS51257">
    <property type="entry name" value="PROKAR_LIPOPROTEIN"/>
    <property type="match status" value="1"/>
</dbReference>
<comment type="caution">
    <text evidence="3">The sequence shown here is derived from an EMBL/GenBank/DDBJ whole genome shotgun (WGS) entry which is preliminary data.</text>
</comment>
<evidence type="ECO:0000256" key="1">
    <source>
        <dbReference type="SAM" id="SignalP"/>
    </source>
</evidence>
<dbReference type="Proteomes" id="UP000785613">
    <property type="component" value="Unassembled WGS sequence"/>
</dbReference>
<sequence length="443" mass="45011">MKNHIQTGLLSFAILALTACGGGSNNQPAADAGGSIPAPAVVPIVAPVVAPVIVPVVTPAPVNAAPIGNAGADQNVFVGAAVIVDGGASNDPNGDSLTYTWTLSTRPASSNAAFASVTTVAPRFNADVAGIYIATLVVNDGKVDGVPVTATIIASEKQISANAIPVANAGANQTAPVGTKVTLNGEASSDKNGDALKHTWTLVSKPPGSNTSVIGDGNVRPVLLLDAAGTYSVTLVVNDGKADSLPATVLITAVAPPTPQNIAPTANAGKDQTVNAGSMVYLDGTSSTDANGDKLTYAWSITAKPANSSSQMTTPTLAQPQFLADATGIYEVTLSVSDGKAASATKDTITIIAKLANTITVADNGTYRCGSITKQRALALYAEGHTYLDRDNDGKPCEANDIANEITSPYVAPIPSSSGQCYVSGYYRKNGTYVKGYYRRCPS</sequence>
<organism evidence="3 4">
    <name type="scientific">Massilia rubra</name>
    <dbReference type="NCBI Taxonomy" id="2607910"/>
    <lineage>
        <taxon>Bacteria</taxon>
        <taxon>Pseudomonadati</taxon>
        <taxon>Pseudomonadota</taxon>
        <taxon>Betaproteobacteria</taxon>
        <taxon>Burkholderiales</taxon>
        <taxon>Oxalobacteraceae</taxon>
        <taxon>Telluria group</taxon>
        <taxon>Massilia</taxon>
    </lineage>
</organism>
<dbReference type="InterPro" id="IPR013783">
    <property type="entry name" value="Ig-like_fold"/>
</dbReference>
<dbReference type="InterPro" id="IPR000601">
    <property type="entry name" value="PKD_dom"/>
</dbReference>
<accession>A0ABX0LWL4</accession>
<dbReference type="PANTHER" id="PTHR46182:SF2">
    <property type="entry name" value="FI19480P1"/>
    <property type="match status" value="1"/>
</dbReference>
<dbReference type="Pfam" id="PF18911">
    <property type="entry name" value="PKD_4"/>
    <property type="match status" value="2"/>
</dbReference>
<keyword evidence="4" id="KW-1185">Reference proteome</keyword>
<dbReference type="EMBL" id="VUYU01000020">
    <property type="protein sequence ID" value="NHZ36720.1"/>
    <property type="molecule type" value="Genomic_DNA"/>
</dbReference>
<feature type="signal peptide" evidence="1">
    <location>
        <begin position="1"/>
        <end position="29"/>
    </location>
</feature>
<reference evidence="3 4" key="1">
    <citation type="submission" date="2019-09" db="EMBL/GenBank/DDBJ databases">
        <title>Taxonomy of Antarctic Massilia spp.: description of Massilia rubra sp. nov., Massilia aquatica sp. nov., Massilia mucilaginosa sp. nov., Massilia frigida sp. nov. isolated from streams, lakes and regoliths.</title>
        <authorList>
            <person name="Holochova P."/>
            <person name="Sedlacek I."/>
            <person name="Kralova S."/>
            <person name="Maslanova I."/>
            <person name="Busse H.-J."/>
            <person name="Stankova E."/>
            <person name="Vrbovska V."/>
            <person name="Kovarovic V."/>
            <person name="Bartak M."/>
            <person name="Svec P."/>
            <person name="Pantucek R."/>
        </authorList>
    </citation>
    <scope>NUCLEOTIDE SEQUENCE [LARGE SCALE GENOMIC DNA]</scope>
    <source>
        <strain evidence="3 4">CCM 8692</strain>
    </source>
</reference>
<protein>
    <submittedName>
        <fullName evidence="3">Excalibur calcium-binding domain-containing protein</fullName>
    </submittedName>
</protein>
<name>A0ABX0LWL4_9BURK</name>
<proteinExistence type="predicted"/>
<dbReference type="SUPFAM" id="SSF49299">
    <property type="entry name" value="PKD domain"/>
    <property type="match status" value="2"/>
</dbReference>
<dbReference type="Pfam" id="PF22352">
    <property type="entry name" value="K319L-like_PKD"/>
    <property type="match status" value="1"/>
</dbReference>
<evidence type="ECO:0000313" key="3">
    <source>
        <dbReference type="EMBL" id="NHZ36720.1"/>
    </source>
</evidence>
<gene>
    <name evidence="3" type="ORF">F0185_24440</name>
</gene>